<reference evidence="4 5" key="1">
    <citation type="submission" date="2020-04" db="EMBL/GenBank/DDBJ databases">
        <title>Molecular characterization of pseudomonads from Agaricus bisporus reveal novel blotch 2 pathogens in Western Europe.</title>
        <authorList>
            <person name="Taparia T."/>
            <person name="Krijger M."/>
            <person name="Haynes E."/>
            <person name="Elpinstone J.G."/>
            <person name="Noble R."/>
            <person name="Van Der Wolf J."/>
        </authorList>
    </citation>
    <scope>NUCLEOTIDE SEQUENCE [LARGE SCALE GENOMIC DNA]</scope>
    <source>
        <strain evidence="3 5">K6002</strain>
        <strain evidence="2 4">K7002</strain>
    </source>
</reference>
<proteinExistence type="predicted"/>
<dbReference type="EMBL" id="JACARM010000040">
    <property type="protein sequence ID" value="NWE09725.1"/>
    <property type="molecule type" value="Genomic_DNA"/>
</dbReference>
<dbReference type="GO" id="GO:0006508">
    <property type="term" value="P:proteolysis"/>
    <property type="evidence" value="ECO:0007669"/>
    <property type="project" value="InterPro"/>
</dbReference>
<dbReference type="Proteomes" id="UP000563268">
    <property type="component" value="Unassembled WGS sequence"/>
</dbReference>
<dbReference type="SUPFAM" id="SSF52129">
    <property type="entry name" value="Caspase-like"/>
    <property type="match status" value="1"/>
</dbReference>
<evidence type="ECO:0000313" key="5">
    <source>
        <dbReference type="Proteomes" id="UP000590218"/>
    </source>
</evidence>
<dbReference type="InterPro" id="IPR029030">
    <property type="entry name" value="Caspase-like_dom_sf"/>
</dbReference>
<protein>
    <submittedName>
        <fullName evidence="3">Caspase family protein</fullName>
    </submittedName>
</protein>
<dbReference type="InterPro" id="IPR011600">
    <property type="entry name" value="Pept_C14_caspase"/>
</dbReference>
<accession>A0A7Y8K9R9</accession>
<dbReference type="AlphaFoldDB" id="A0A7Y8K9R9"/>
<evidence type="ECO:0000313" key="4">
    <source>
        <dbReference type="Proteomes" id="UP000563268"/>
    </source>
</evidence>
<name>A0A7Y8K9R9_9PSED</name>
<dbReference type="EMBL" id="JACARL010000015">
    <property type="protein sequence ID" value="NWE80799.1"/>
    <property type="molecule type" value="Genomic_DNA"/>
</dbReference>
<sequence>MPNNVADIPCIVTTSPGQIARDGKGKRNGEYTSALLQHIGAPDCTIEAMFKRVRNTLSVATGGKQISWEHTSLASDFYFNRSVGSRIDEYSTTALKDALFEYDAYRPSHDVTHHADLFHFTFLEQPVVVVRNLPYAACDYSLARQSMGSGKRASMGRF</sequence>
<comment type="caution">
    <text evidence="3">The sequence shown here is derived from an EMBL/GenBank/DDBJ whole genome shotgun (WGS) entry which is preliminary data.</text>
</comment>
<dbReference type="Proteomes" id="UP000590218">
    <property type="component" value="Unassembled WGS sequence"/>
</dbReference>
<organism evidence="3 5">
    <name type="scientific">Pseudomonas edaphica</name>
    <dbReference type="NCBI Taxonomy" id="2006980"/>
    <lineage>
        <taxon>Bacteria</taxon>
        <taxon>Pseudomonadati</taxon>
        <taxon>Pseudomonadota</taxon>
        <taxon>Gammaproteobacteria</taxon>
        <taxon>Pseudomonadales</taxon>
        <taxon>Pseudomonadaceae</taxon>
        <taxon>Pseudomonas</taxon>
    </lineage>
</organism>
<evidence type="ECO:0000313" key="3">
    <source>
        <dbReference type="EMBL" id="NWE80799.1"/>
    </source>
</evidence>
<dbReference type="Gene3D" id="3.40.50.1460">
    <property type="match status" value="1"/>
</dbReference>
<dbReference type="Pfam" id="PF00656">
    <property type="entry name" value="Peptidase_C14"/>
    <property type="match status" value="1"/>
</dbReference>
<gene>
    <name evidence="2" type="ORF">HX788_21695</name>
    <name evidence="3" type="ORF">HX795_01660</name>
</gene>
<feature type="domain" description="Peptidase C14 caspase" evidence="1">
    <location>
        <begin position="6"/>
        <end position="78"/>
    </location>
</feature>
<dbReference type="GO" id="GO:0004197">
    <property type="term" value="F:cysteine-type endopeptidase activity"/>
    <property type="evidence" value="ECO:0007669"/>
    <property type="project" value="InterPro"/>
</dbReference>
<evidence type="ECO:0000259" key="1">
    <source>
        <dbReference type="Pfam" id="PF00656"/>
    </source>
</evidence>
<evidence type="ECO:0000313" key="2">
    <source>
        <dbReference type="EMBL" id="NWE09725.1"/>
    </source>
</evidence>